<evidence type="ECO:0000313" key="1">
    <source>
        <dbReference type="EMBL" id="SEK89833.1"/>
    </source>
</evidence>
<dbReference type="Proteomes" id="UP000185766">
    <property type="component" value="Unassembled WGS sequence"/>
</dbReference>
<dbReference type="EMBL" id="FOAS01000006">
    <property type="protein sequence ID" value="SEK89833.1"/>
    <property type="molecule type" value="Genomic_DNA"/>
</dbReference>
<dbReference type="AlphaFoldDB" id="A0A1H7KSI7"/>
<dbReference type="PANTHER" id="PTHR34801">
    <property type="entry name" value="EXPRESSED PROTEIN"/>
    <property type="match status" value="1"/>
</dbReference>
<protein>
    <submittedName>
        <fullName evidence="1">Uncharacterized conserved protein, DUF1499 family</fullName>
    </submittedName>
</protein>
<dbReference type="RefSeq" id="WP_083394268.1">
    <property type="nucleotide sequence ID" value="NZ_FOAS01000006.1"/>
</dbReference>
<dbReference type="PIRSF" id="PIRSF026426">
    <property type="entry name" value="DUF1499"/>
    <property type="match status" value="1"/>
</dbReference>
<evidence type="ECO:0000313" key="2">
    <source>
        <dbReference type="Proteomes" id="UP000185766"/>
    </source>
</evidence>
<dbReference type="InterPro" id="IPR010865">
    <property type="entry name" value="DUF1499"/>
</dbReference>
<dbReference type="STRING" id="1429083.GCA_001885685_00999"/>
<sequence>MIIFPARKDATLGKQAVYGKALTLIVSTLLLTACSGSLPNNLGVADGRFSACPDKPNCVNSQASDDEHRIAPLPLPKGDALAALKNVIEAQPRTAIVSQSDNYLHVTFTSALMRFVDDVEFFITPQHIEVRSASRLGHSDLGVNRERVETLRNALLAE</sequence>
<proteinExistence type="predicted"/>
<organism evidence="1 2">
    <name type="scientific">Atopomonas hussainii</name>
    <dbReference type="NCBI Taxonomy" id="1429083"/>
    <lineage>
        <taxon>Bacteria</taxon>
        <taxon>Pseudomonadati</taxon>
        <taxon>Pseudomonadota</taxon>
        <taxon>Gammaproteobacteria</taxon>
        <taxon>Pseudomonadales</taxon>
        <taxon>Pseudomonadaceae</taxon>
        <taxon>Atopomonas</taxon>
    </lineage>
</organism>
<dbReference type="PROSITE" id="PS51257">
    <property type="entry name" value="PROKAR_LIPOPROTEIN"/>
    <property type="match status" value="1"/>
</dbReference>
<dbReference type="Pfam" id="PF07386">
    <property type="entry name" value="DUF1499"/>
    <property type="match status" value="1"/>
</dbReference>
<keyword evidence="2" id="KW-1185">Reference proteome</keyword>
<dbReference type="PANTHER" id="PTHR34801:SF6">
    <property type="entry name" value="SLL1620 PROTEIN"/>
    <property type="match status" value="1"/>
</dbReference>
<reference evidence="1 2" key="1">
    <citation type="submission" date="2016-10" db="EMBL/GenBank/DDBJ databases">
        <authorList>
            <person name="de Groot N.N."/>
        </authorList>
    </citation>
    <scope>NUCLEOTIDE SEQUENCE [LARGE SCALE GENOMIC DNA]</scope>
    <source>
        <strain evidence="1 2">JCM 19513</strain>
    </source>
</reference>
<name>A0A1H7KSI7_9GAMM</name>
<accession>A0A1H7KSI7</accession>
<gene>
    <name evidence="1" type="ORF">SAMN05216214_10668</name>
</gene>